<geneLocation type="mitochondrion" evidence="2"/>
<accession>A0A101M242</accession>
<gene>
    <name evidence="1" type="ORF">ABT39_MTgene1756</name>
    <name evidence="2" type="ORF">ABT39_MTgene2856</name>
</gene>
<proteinExistence type="predicted"/>
<sequence>MAYMRPAPELLLNYCRSTASTDRIRYYLDSKDFHSYNQPNIYHAQLVLDGTDMRITSHILNTNAAYRPSNKELECGTGHIIL</sequence>
<evidence type="ECO:0000313" key="2">
    <source>
        <dbReference type="EMBL" id="KUM49631.1"/>
    </source>
</evidence>
<dbReference type="AlphaFoldDB" id="A0A101M242"/>
<dbReference type="EMBL" id="LKAM01000012">
    <property type="protein sequence ID" value="KUM46250.1"/>
    <property type="molecule type" value="Genomic_DNA"/>
</dbReference>
<dbReference type="EMBL" id="LKAM01000002">
    <property type="protein sequence ID" value="KUM49631.1"/>
    <property type="molecule type" value="Genomic_DNA"/>
</dbReference>
<name>A0A101M242_PICGL</name>
<keyword evidence="2" id="KW-0496">Mitochondrion</keyword>
<comment type="caution">
    <text evidence="2">The sequence shown here is derived from an EMBL/GenBank/DDBJ whole genome shotgun (WGS) entry which is preliminary data.</text>
</comment>
<organism evidence="2">
    <name type="scientific">Picea glauca</name>
    <name type="common">White spruce</name>
    <name type="synonym">Pinus glauca</name>
    <dbReference type="NCBI Taxonomy" id="3330"/>
    <lineage>
        <taxon>Eukaryota</taxon>
        <taxon>Viridiplantae</taxon>
        <taxon>Streptophyta</taxon>
        <taxon>Embryophyta</taxon>
        <taxon>Tracheophyta</taxon>
        <taxon>Spermatophyta</taxon>
        <taxon>Pinopsida</taxon>
        <taxon>Pinidae</taxon>
        <taxon>Conifers I</taxon>
        <taxon>Pinales</taxon>
        <taxon>Pinaceae</taxon>
        <taxon>Picea</taxon>
    </lineage>
</organism>
<protein>
    <submittedName>
        <fullName evidence="2">Uncharacterized protein</fullName>
    </submittedName>
</protein>
<evidence type="ECO:0000313" key="1">
    <source>
        <dbReference type="EMBL" id="KUM46250.1"/>
    </source>
</evidence>
<reference evidence="2" key="1">
    <citation type="journal article" date="2015" name="Genome Biol. Evol.">
        <title>Organellar Genomes of White Spruce (Picea glauca): Assembly and Annotation.</title>
        <authorList>
            <person name="Jackman S.D."/>
            <person name="Warren R.L."/>
            <person name="Gibb E.A."/>
            <person name="Vandervalk B.P."/>
            <person name="Mohamadi H."/>
            <person name="Chu J."/>
            <person name="Raymond A."/>
            <person name="Pleasance S."/>
            <person name="Coope R."/>
            <person name="Wildung M.R."/>
            <person name="Ritland C.E."/>
            <person name="Bousquet J."/>
            <person name="Jones S.J."/>
            <person name="Bohlmann J."/>
            <person name="Birol I."/>
        </authorList>
    </citation>
    <scope>NUCLEOTIDE SEQUENCE [LARGE SCALE GENOMIC DNA]</scope>
    <source>
        <tissue evidence="2">Flushing bud</tissue>
    </source>
</reference>